<accession>A0A6J7SF31</accession>
<dbReference type="PRINTS" id="PR00099">
    <property type="entry name" value="CPSGATASE"/>
</dbReference>
<dbReference type="GO" id="GO:0000162">
    <property type="term" value="P:L-tryptophan biosynthetic process"/>
    <property type="evidence" value="ECO:0007669"/>
    <property type="project" value="TreeGrafter"/>
</dbReference>
<dbReference type="FunFam" id="3.40.50.880:FF:000003">
    <property type="entry name" value="Anthranilate synthase component II"/>
    <property type="match status" value="1"/>
</dbReference>
<dbReference type="GO" id="GO:0004049">
    <property type="term" value="F:anthranilate synthase activity"/>
    <property type="evidence" value="ECO:0007669"/>
    <property type="project" value="TreeGrafter"/>
</dbReference>
<dbReference type="GO" id="GO:0005829">
    <property type="term" value="C:cytosol"/>
    <property type="evidence" value="ECO:0007669"/>
    <property type="project" value="TreeGrafter"/>
</dbReference>
<dbReference type="Pfam" id="PF00117">
    <property type="entry name" value="GATase"/>
    <property type="match status" value="1"/>
</dbReference>
<dbReference type="PROSITE" id="PS51273">
    <property type="entry name" value="GATASE_TYPE_1"/>
    <property type="match status" value="1"/>
</dbReference>
<dbReference type="InterPro" id="IPR006221">
    <property type="entry name" value="TrpG/PapA_dom"/>
</dbReference>
<reference evidence="3" key="1">
    <citation type="submission" date="2020-05" db="EMBL/GenBank/DDBJ databases">
        <authorList>
            <person name="Chiriac C."/>
            <person name="Salcher M."/>
            <person name="Ghai R."/>
            <person name="Kavagutti S V."/>
        </authorList>
    </citation>
    <scope>NUCLEOTIDE SEQUENCE</scope>
</reference>
<dbReference type="InterPro" id="IPR029062">
    <property type="entry name" value="Class_I_gatase-like"/>
</dbReference>
<dbReference type="NCBIfam" id="TIGR00566">
    <property type="entry name" value="trpG_papA"/>
    <property type="match status" value="1"/>
</dbReference>
<dbReference type="PANTHER" id="PTHR43418">
    <property type="entry name" value="MULTIFUNCTIONAL TRYPTOPHAN BIOSYNTHESIS PROTEIN-RELATED"/>
    <property type="match status" value="1"/>
</dbReference>
<dbReference type="NCBIfam" id="NF005849">
    <property type="entry name" value="PRK07765.1"/>
    <property type="match status" value="1"/>
</dbReference>
<proteinExistence type="predicted"/>
<dbReference type="PRINTS" id="PR00096">
    <property type="entry name" value="GATASE"/>
</dbReference>
<dbReference type="Gene3D" id="3.40.50.880">
    <property type="match status" value="1"/>
</dbReference>
<dbReference type="EMBL" id="CAFBPU010000069">
    <property type="protein sequence ID" value="CAB5039757.1"/>
    <property type="molecule type" value="Genomic_DNA"/>
</dbReference>
<dbReference type="SUPFAM" id="SSF52317">
    <property type="entry name" value="Class I glutamine amidotransferase-like"/>
    <property type="match status" value="1"/>
</dbReference>
<dbReference type="AlphaFoldDB" id="A0A6J7SF31"/>
<name>A0A6J7SF31_9ZZZZ</name>
<dbReference type="InterPro" id="IPR050472">
    <property type="entry name" value="Anth_synth/Amidotransfase"/>
</dbReference>
<keyword evidence="1" id="KW-0315">Glutamine amidotransferase</keyword>
<protein>
    <submittedName>
        <fullName evidence="3">Unannotated protein</fullName>
    </submittedName>
</protein>
<gene>
    <name evidence="3" type="ORF">UFOPK4150_02227</name>
</gene>
<dbReference type="PRINTS" id="PR00097">
    <property type="entry name" value="ANTSNTHASEII"/>
</dbReference>
<evidence type="ECO:0000256" key="1">
    <source>
        <dbReference type="ARBA" id="ARBA00022962"/>
    </source>
</evidence>
<dbReference type="CDD" id="cd01743">
    <property type="entry name" value="GATase1_Anthranilate_Synthase"/>
    <property type="match status" value="1"/>
</dbReference>
<dbReference type="InterPro" id="IPR017926">
    <property type="entry name" value="GATASE"/>
</dbReference>
<organism evidence="3">
    <name type="scientific">freshwater metagenome</name>
    <dbReference type="NCBI Taxonomy" id="449393"/>
    <lineage>
        <taxon>unclassified sequences</taxon>
        <taxon>metagenomes</taxon>
        <taxon>ecological metagenomes</taxon>
    </lineage>
</organism>
<sequence length="220" mass="22997">MASSPRAVGDDVVVTTRILVVDNYDSFVFNLVQYLAQLGAEVDVRRNDEVAPHDAKGYAGVLLSPGPGTPANAGVCMQMVHELAGVIPIFGVCLGHQVIGEAFGATVGRAPELLHGKTSLVEHDGRGVFTGLANPLTATRYHSLAIDPATVPPELEVSAQTASGVIMAVRHRSLAVEGVQFHPESVLTQGGHHMLANWLTACGDPDALARSEGLAPVVGR</sequence>
<dbReference type="PANTHER" id="PTHR43418:SF4">
    <property type="entry name" value="MULTIFUNCTIONAL TRYPTOPHAN BIOSYNTHESIS PROTEIN"/>
    <property type="match status" value="1"/>
</dbReference>
<evidence type="ECO:0000259" key="2">
    <source>
        <dbReference type="Pfam" id="PF00117"/>
    </source>
</evidence>
<evidence type="ECO:0000313" key="3">
    <source>
        <dbReference type="EMBL" id="CAB5039757.1"/>
    </source>
</evidence>
<feature type="domain" description="Glutamine amidotransferase" evidence="2">
    <location>
        <begin position="19"/>
        <end position="200"/>
    </location>
</feature>